<evidence type="ECO:0000313" key="2">
    <source>
        <dbReference type="EMBL" id="PVU96380.1"/>
    </source>
</evidence>
<dbReference type="AlphaFoldDB" id="A0A2T9YVK6"/>
<dbReference type="GO" id="GO:0000447">
    <property type="term" value="P:endonucleolytic cleavage in ITS1 to separate SSU-rRNA from 5.8S rRNA and LSU-rRNA from tricistronic rRNA transcript (SSU-rRNA, 5.8S rRNA, LSU-rRNA)"/>
    <property type="evidence" value="ECO:0007669"/>
    <property type="project" value="TreeGrafter"/>
</dbReference>
<protein>
    <recommendedName>
        <fullName evidence="4">Kri1-like C-terminal domain-containing protein</fullName>
    </recommendedName>
</protein>
<evidence type="ECO:0008006" key="4">
    <source>
        <dbReference type="Google" id="ProtNLM"/>
    </source>
</evidence>
<sequence>MSEFSFSINKSFAKEYEAKKKHEELTLLKEKYSDADKIDELKLLKAAARQKRSGKIGSSVMDFLSDSDDESSSSDEEDEVGELATPQIDVQIFKTILAIKNKDKTLYDQSSNFYSDKDILEAELKWKDKQQVVKKQKPVTIKDYQRQVLLEDGGIIDEEKEFLKEKKTLTHVQEQQEIKDSFKVIQNLKCFYEGEEDQENSGLFVVRDKTQDELDDDQDQYKAFLLENVAKGKDVAQSMDELDFFKDNKNDPKNVFLMDYILNRKWIEKPEKSSVSHNNDTLIDDQVDDINDYLAETYESQYSYRFQEP</sequence>
<reference evidence="2 3" key="1">
    <citation type="journal article" date="2018" name="MBio">
        <title>Comparative Genomics Reveals the Core Gene Toolbox for the Fungus-Insect Symbiosis.</title>
        <authorList>
            <person name="Wang Y."/>
            <person name="Stata M."/>
            <person name="Wang W."/>
            <person name="Stajich J.E."/>
            <person name="White M.M."/>
            <person name="Moncalvo J.M."/>
        </authorList>
    </citation>
    <scope>NUCLEOTIDE SEQUENCE [LARGE SCALE GENOMIC DNA]</scope>
    <source>
        <strain evidence="2 3">SWE-8-4</strain>
    </source>
</reference>
<name>A0A2T9YVK6_9FUNG</name>
<comment type="caution">
    <text evidence="2">The sequence shown here is derived from an EMBL/GenBank/DDBJ whole genome shotgun (WGS) entry which is preliminary data.</text>
</comment>
<feature type="region of interest" description="Disordered" evidence="1">
    <location>
        <begin position="49"/>
        <end position="82"/>
    </location>
</feature>
<organism evidence="2 3">
    <name type="scientific">Smittium simulii</name>
    <dbReference type="NCBI Taxonomy" id="133385"/>
    <lineage>
        <taxon>Eukaryota</taxon>
        <taxon>Fungi</taxon>
        <taxon>Fungi incertae sedis</taxon>
        <taxon>Zoopagomycota</taxon>
        <taxon>Kickxellomycotina</taxon>
        <taxon>Harpellomycetes</taxon>
        <taxon>Harpellales</taxon>
        <taxon>Legeriomycetaceae</taxon>
        <taxon>Smittium</taxon>
    </lineage>
</organism>
<dbReference type="STRING" id="133385.A0A2T9YVK6"/>
<keyword evidence="3" id="KW-1185">Reference proteome</keyword>
<dbReference type="OrthoDB" id="10252032at2759"/>
<dbReference type="PANTHER" id="PTHR14490">
    <property type="entry name" value="ZINC FINGER, ZZ TYPE"/>
    <property type="match status" value="1"/>
</dbReference>
<evidence type="ECO:0000313" key="3">
    <source>
        <dbReference type="Proteomes" id="UP000245383"/>
    </source>
</evidence>
<accession>A0A2T9YVK6</accession>
<dbReference type="GO" id="GO:0005730">
    <property type="term" value="C:nucleolus"/>
    <property type="evidence" value="ECO:0007669"/>
    <property type="project" value="TreeGrafter"/>
</dbReference>
<dbReference type="PANTHER" id="PTHR14490:SF5">
    <property type="entry name" value="PROTEIN KRI1 HOMOLOG"/>
    <property type="match status" value="1"/>
</dbReference>
<gene>
    <name evidence="2" type="ORF">BB561_001224</name>
</gene>
<evidence type="ECO:0000256" key="1">
    <source>
        <dbReference type="SAM" id="MobiDB-lite"/>
    </source>
</evidence>
<dbReference type="InterPro" id="IPR018034">
    <property type="entry name" value="Kri1"/>
</dbReference>
<dbReference type="GO" id="GO:0030686">
    <property type="term" value="C:90S preribosome"/>
    <property type="evidence" value="ECO:0007669"/>
    <property type="project" value="TreeGrafter"/>
</dbReference>
<dbReference type="Proteomes" id="UP000245383">
    <property type="component" value="Unassembled WGS sequence"/>
</dbReference>
<proteinExistence type="predicted"/>
<dbReference type="EMBL" id="MBFR01000034">
    <property type="protein sequence ID" value="PVU96380.1"/>
    <property type="molecule type" value="Genomic_DNA"/>
</dbReference>
<feature type="compositionally biased region" description="Acidic residues" evidence="1">
    <location>
        <begin position="65"/>
        <end position="81"/>
    </location>
</feature>